<dbReference type="PANTHER" id="PTHR30249">
    <property type="entry name" value="PUTATIVE SEROTONIN TRANSPORTER"/>
    <property type="match status" value="1"/>
</dbReference>
<feature type="transmembrane region" description="Helical" evidence="5">
    <location>
        <begin position="210"/>
        <end position="231"/>
    </location>
</feature>
<comment type="caution">
    <text evidence="6">The sequence shown here is derived from an EMBL/GenBank/DDBJ whole genome shotgun (WGS) entry which is preliminary data.</text>
</comment>
<comment type="subcellular location">
    <subcellularLocation>
        <location evidence="1">Membrane</location>
        <topology evidence="1">Multi-pass membrane protein</topology>
    </subcellularLocation>
</comment>
<evidence type="ECO:0000313" key="6">
    <source>
        <dbReference type="EMBL" id="KQC86501.1"/>
    </source>
</evidence>
<feature type="transmembrane region" description="Helical" evidence="5">
    <location>
        <begin position="148"/>
        <end position="170"/>
    </location>
</feature>
<feature type="transmembrane region" description="Helical" evidence="5">
    <location>
        <begin position="37"/>
        <end position="56"/>
    </location>
</feature>
<organism evidence="6 7">
    <name type="scientific">Butyribacter intestini</name>
    <dbReference type="NCBI Taxonomy" id="1703332"/>
    <lineage>
        <taxon>Bacteria</taxon>
        <taxon>Bacillati</taxon>
        <taxon>Bacillota</taxon>
        <taxon>Clostridia</taxon>
        <taxon>Lachnospirales</taxon>
        <taxon>Lachnospiraceae</taxon>
        <taxon>Butyribacter</taxon>
    </lineage>
</organism>
<feature type="transmembrane region" description="Helical" evidence="5">
    <location>
        <begin position="12"/>
        <end position="30"/>
    </location>
</feature>
<keyword evidence="7" id="KW-1185">Reference proteome</keyword>
<accession>A0AAW3JX65</accession>
<dbReference type="RefSeq" id="WP_022014660.1">
    <property type="nucleotide sequence ID" value="NZ_DBGBRS010000163.1"/>
</dbReference>
<protein>
    <recommendedName>
        <fullName evidence="8">Holin-like protein CidB</fullName>
    </recommendedName>
</protein>
<feature type="transmembrane region" description="Helical" evidence="5">
    <location>
        <begin position="68"/>
        <end position="86"/>
    </location>
</feature>
<reference evidence="6 7" key="1">
    <citation type="submission" date="2015-10" db="EMBL/GenBank/DDBJ databases">
        <title>Butyribacter intestini gen. nov., sp. nov., a butyric acid-producing bacterium of the family Lachnospiraceae isolated from the human faeces.</title>
        <authorList>
            <person name="Zou Y."/>
            <person name="Xue W."/>
            <person name="Luo G."/>
            <person name="Lv M."/>
        </authorList>
    </citation>
    <scope>NUCLEOTIDE SEQUENCE [LARGE SCALE GENOMIC DNA]</scope>
    <source>
        <strain evidence="6 7">TF01-11</strain>
    </source>
</reference>
<keyword evidence="4 5" id="KW-0472">Membrane</keyword>
<evidence type="ECO:0000256" key="4">
    <source>
        <dbReference type="ARBA" id="ARBA00023136"/>
    </source>
</evidence>
<dbReference type="InterPro" id="IPR007300">
    <property type="entry name" value="CidB/LrgB"/>
</dbReference>
<name>A0AAW3JX65_9FIRM</name>
<evidence type="ECO:0000256" key="3">
    <source>
        <dbReference type="ARBA" id="ARBA00022989"/>
    </source>
</evidence>
<keyword evidence="3 5" id="KW-1133">Transmembrane helix</keyword>
<sequence length="234" mass="24754">MGSTLNEFFEISAFAGVTLSLLAYALGMFLKRKTHLGIFNPLLVSIAVTIVVLLIADVDYDTYNKGASYLSWFLTPATVCLAIPLYEQIELLKTHWKAVIAGILSGVLTSLVTVFVLSKIMSLSHKEYVTMLPKSITTAIGMGVSEELGGYVTITVAVIIVTGVLGNILADFICKIFRITEPIAKGLAIGSASHAIGTAKAMEMGEIEGAMSSLSIAVAGIITVVGASIFANFI</sequence>
<dbReference type="PANTHER" id="PTHR30249:SF0">
    <property type="entry name" value="PLASTIDAL GLYCOLATE_GLYCERATE TRANSLOCATOR 1, CHLOROPLASTIC"/>
    <property type="match status" value="1"/>
</dbReference>
<dbReference type="GO" id="GO:0016020">
    <property type="term" value="C:membrane"/>
    <property type="evidence" value="ECO:0007669"/>
    <property type="project" value="UniProtKB-SubCell"/>
</dbReference>
<gene>
    <name evidence="6" type="ORF">APZ18_04785</name>
</gene>
<evidence type="ECO:0008006" key="8">
    <source>
        <dbReference type="Google" id="ProtNLM"/>
    </source>
</evidence>
<proteinExistence type="predicted"/>
<evidence type="ECO:0000256" key="1">
    <source>
        <dbReference type="ARBA" id="ARBA00004141"/>
    </source>
</evidence>
<evidence type="ECO:0000256" key="5">
    <source>
        <dbReference type="SAM" id="Phobius"/>
    </source>
</evidence>
<evidence type="ECO:0000256" key="2">
    <source>
        <dbReference type="ARBA" id="ARBA00022692"/>
    </source>
</evidence>
<evidence type="ECO:0000313" key="7">
    <source>
        <dbReference type="Proteomes" id="UP000050833"/>
    </source>
</evidence>
<dbReference type="EMBL" id="LLKB01000001">
    <property type="protein sequence ID" value="KQC86501.1"/>
    <property type="molecule type" value="Genomic_DNA"/>
</dbReference>
<dbReference type="Pfam" id="PF04172">
    <property type="entry name" value="LrgB"/>
    <property type="match status" value="1"/>
</dbReference>
<feature type="transmembrane region" description="Helical" evidence="5">
    <location>
        <begin position="98"/>
        <end position="121"/>
    </location>
</feature>
<keyword evidence="2 5" id="KW-0812">Transmembrane</keyword>
<dbReference type="Proteomes" id="UP000050833">
    <property type="component" value="Unassembled WGS sequence"/>
</dbReference>
<dbReference type="AlphaFoldDB" id="A0AAW3JX65"/>